<evidence type="ECO:0000313" key="13">
    <source>
        <dbReference type="Ensembl" id="ENSCINP00000011523.3"/>
    </source>
</evidence>
<name>F6USV3_CIOIN</name>
<evidence type="ECO:0000256" key="4">
    <source>
        <dbReference type="ARBA" id="ARBA00022737"/>
    </source>
</evidence>
<dbReference type="AlphaFoldDB" id="F6USV3"/>
<proteinExistence type="inferred from homology"/>
<reference evidence="14" key="1">
    <citation type="journal article" date="2002" name="Science">
        <title>The draft genome of Ciona intestinalis: insights into chordate and vertebrate origins.</title>
        <authorList>
            <person name="Dehal P."/>
            <person name="Satou Y."/>
            <person name="Campbell R.K."/>
            <person name="Chapman J."/>
            <person name="Degnan B."/>
            <person name="De Tomaso A."/>
            <person name="Davidson B."/>
            <person name="Di Gregorio A."/>
            <person name="Gelpke M."/>
            <person name="Goodstein D.M."/>
            <person name="Harafuji N."/>
            <person name="Hastings K.E."/>
            <person name="Ho I."/>
            <person name="Hotta K."/>
            <person name="Huang W."/>
            <person name="Kawashima T."/>
            <person name="Lemaire P."/>
            <person name="Martinez D."/>
            <person name="Meinertzhagen I.A."/>
            <person name="Necula S."/>
            <person name="Nonaka M."/>
            <person name="Putnam N."/>
            <person name="Rash S."/>
            <person name="Saiga H."/>
            <person name="Satake M."/>
            <person name="Terry A."/>
            <person name="Yamada L."/>
            <person name="Wang H.G."/>
            <person name="Awazu S."/>
            <person name="Azumi K."/>
            <person name="Boore J."/>
            <person name="Branno M."/>
            <person name="Chin-Bow S."/>
            <person name="DeSantis R."/>
            <person name="Doyle S."/>
            <person name="Francino P."/>
            <person name="Keys D.N."/>
            <person name="Haga S."/>
            <person name="Hayashi H."/>
            <person name="Hino K."/>
            <person name="Imai K.S."/>
            <person name="Inaba K."/>
            <person name="Kano S."/>
            <person name="Kobayashi K."/>
            <person name="Kobayashi M."/>
            <person name="Lee B.I."/>
            <person name="Makabe K.W."/>
            <person name="Manohar C."/>
            <person name="Matassi G."/>
            <person name="Medina M."/>
            <person name="Mochizuki Y."/>
            <person name="Mount S."/>
            <person name="Morishita T."/>
            <person name="Miura S."/>
            <person name="Nakayama A."/>
            <person name="Nishizaka S."/>
            <person name="Nomoto H."/>
            <person name="Ohta F."/>
            <person name="Oishi K."/>
            <person name="Rigoutsos I."/>
            <person name="Sano M."/>
            <person name="Sasaki A."/>
            <person name="Sasakura Y."/>
            <person name="Shoguchi E."/>
            <person name="Shin-i T."/>
            <person name="Spagnuolo A."/>
            <person name="Stainier D."/>
            <person name="Suzuki M.M."/>
            <person name="Tassy O."/>
            <person name="Takatori N."/>
            <person name="Tokuoka M."/>
            <person name="Yagi K."/>
            <person name="Yoshizaki F."/>
            <person name="Wada S."/>
            <person name="Zhang C."/>
            <person name="Hyatt P.D."/>
            <person name="Larimer F."/>
            <person name="Detter C."/>
            <person name="Doggett N."/>
            <person name="Glavina T."/>
            <person name="Hawkins T."/>
            <person name="Richardson P."/>
            <person name="Lucas S."/>
            <person name="Kohara Y."/>
            <person name="Levine M."/>
            <person name="Satoh N."/>
            <person name="Rokhsar D.S."/>
        </authorList>
    </citation>
    <scope>NUCLEOTIDE SEQUENCE [LARGE SCALE GENOMIC DNA]</scope>
</reference>
<evidence type="ECO:0000256" key="6">
    <source>
        <dbReference type="ARBA" id="ARBA00023136"/>
    </source>
</evidence>
<gene>
    <name evidence="13" type="primary">LOC100176696</name>
</gene>
<reference evidence="13" key="4">
    <citation type="submission" date="2025-09" db="UniProtKB">
        <authorList>
            <consortium name="Ensembl"/>
        </authorList>
    </citation>
    <scope>IDENTIFICATION</scope>
</reference>
<feature type="domain" description="Ig-like" evidence="12">
    <location>
        <begin position="243"/>
        <end position="319"/>
    </location>
</feature>
<dbReference type="InterPro" id="IPR007110">
    <property type="entry name" value="Ig-like_dom"/>
</dbReference>
<keyword evidence="7" id="KW-1015">Disulfide bond</keyword>
<keyword evidence="10" id="KW-0812">Transmembrane</keyword>
<dbReference type="Pfam" id="PF08205">
    <property type="entry name" value="C2-set_2"/>
    <property type="match status" value="1"/>
</dbReference>
<evidence type="ECO:0000256" key="10">
    <source>
        <dbReference type="SAM" id="Phobius"/>
    </source>
</evidence>
<dbReference type="Ensembl" id="ENSCINT00000011523.3">
    <property type="protein sequence ID" value="ENSCINP00000011523.3"/>
    <property type="gene ID" value="ENSCING00000005562.3"/>
</dbReference>
<dbReference type="GeneID" id="100176696"/>
<keyword evidence="10" id="KW-1133">Transmembrane helix</keyword>
<evidence type="ECO:0000256" key="9">
    <source>
        <dbReference type="SAM" id="MobiDB-lite"/>
    </source>
</evidence>
<comment type="subcellular location">
    <subcellularLocation>
        <location evidence="1">Membrane</location>
    </subcellularLocation>
</comment>
<dbReference type="PANTHER" id="PTHR23277">
    <property type="entry name" value="NECTIN-RELATED"/>
    <property type="match status" value="1"/>
</dbReference>
<dbReference type="Gene3D" id="2.60.40.10">
    <property type="entry name" value="Immunoglobulins"/>
    <property type="match status" value="3"/>
</dbReference>
<evidence type="ECO:0000313" key="14">
    <source>
        <dbReference type="Proteomes" id="UP000008144"/>
    </source>
</evidence>
<evidence type="ECO:0000256" key="1">
    <source>
        <dbReference type="ARBA" id="ARBA00004370"/>
    </source>
</evidence>
<accession>F6USV3</accession>
<dbReference type="GO" id="GO:0098631">
    <property type="term" value="F:cell adhesion mediator activity"/>
    <property type="evidence" value="ECO:0000318"/>
    <property type="project" value="GO_Central"/>
</dbReference>
<dbReference type="STRING" id="7719.ENSCINP00000011523"/>
<feature type="compositionally biased region" description="Basic and acidic residues" evidence="9">
    <location>
        <begin position="392"/>
        <end position="404"/>
    </location>
</feature>
<dbReference type="InParanoid" id="F6USV3"/>
<evidence type="ECO:0000256" key="5">
    <source>
        <dbReference type="ARBA" id="ARBA00022889"/>
    </source>
</evidence>
<evidence type="ECO:0000256" key="7">
    <source>
        <dbReference type="ARBA" id="ARBA00023157"/>
    </source>
</evidence>
<evidence type="ECO:0000256" key="2">
    <source>
        <dbReference type="ARBA" id="ARBA00007810"/>
    </source>
</evidence>
<feature type="compositionally biased region" description="Low complexity" evidence="9">
    <location>
        <begin position="498"/>
        <end position="509"/>
    </location>
</feature>
<dbReference type="InterPro" id="IPR051427">
    <property type="entry name" value="Nectin/Nectin-like"/>
</dbReference>
<organism evidence="13 14">
    <name type="scientific">Ciona intestinalis</name>
    <name type="common">Transparent sea squirt</name>
    <name type="synonym">Ascidia intestinalis</name>
    <dbReference type="NCBI Taxonomy" id="7719"/>
    <lineage>
        <taxon>Eukaryota</taxon>
        <taxon>Metazoa</taxon>
        <taxon>Chordata</taxon>
        <taxon>Tunicata</taxon>
        <taxon>Ascidiacea</taxon>
        <taxon>Phlebobranchia</taxon>
        <taxon>Cionidae</taxon>
        <taxon>Ciona</taxon>
    </lineage>
</organism>
<feature type="domain" description="Ig-like" evidence="12">
    <location>
        <begin position="139"/>
        <end position="240"/>
    </location>
</feature>
<dbReference type="GO" id="GO:0005886">
    <property type="term" value="C:plasma membrane"/>
    <property type="evidence" value="ECO:0000318"/>
    <property type="project" value="GO_Central"/>
</dbReference>
<evidence type="ECO:0000259" key="12">
    <source>
        <dbReference type="PROSITE" id="PS50835"/>
    </source>
</evidence>
<dbReference type="GeneTree" id="ENSGT00940000169499"/>
<dbReference type="InterPro" id="IPR013162">
    <property type="entry name" value="CD80_C2-set"/>
</dbReference>
<evidence type="ECO:0000256" key="3">
    <source>
        <dbReference type="ARBA" id="ARBA00022729"/>
    </source>
</evidence>
<dbReference type="GO" id="GO:0005912">
    <property type="term" value="C:adherens junction"/>
    <property type="evidence" value="ECO:0000318"/>
    <property type="project" value="GO_Central"/>
</dbReference>
<dbReference type="Proteomes" id="UP000008144">
    <property type="component" value="Chromosome 10"/>
</dbReference>
<dbReference type="GO" id="GO:0007156">
    <property type="term" value="P:homophilic cell adhesion via plasma membrane adhesion molecules"/>
    <property type="evidence" value="ECO:0000318"/>
    <property type="project" value="GO_Central"/>
</dbReference>
<dbReference type="OMA" id="CVVNYHM"/>
<keyword evidence="14" id="KW-1185">Reference proteome</keyword>
<keyword evidence="5" id="KW-0130">Cell adhesion</keyword>
<reference evidence="13" key="2">
    <citation type="journal article" date="2008" name="Genome Biol.">
        <title>Improved genome assembly and evidence-based global gene model set for the chordate Ciona intestinalis: new insight into intron and operon populations.</title>
        <authorList>
            <person name="Satou Y."/>
            <person name="Mineta K."/>
            <person name="Ogasawara M."/>
            <person name="Sasakura Y."/>
            <person name="Shoguchi E."/>
            <person name="Ueno K."/>
            <person name="Yamada L."/>
            <person name="Matsumoto J."/>
            <person name="Wasserscheid J."/>
            <person name="Dewar K."/>
            <person name="Wiley G.B."/>
            <person name="Macmil S.L."/>
            <person name="Roe B.A."/>
            <person name="Zeller R.W."/>
            <person name="Hastings K.E."/>
            <person name="Lemaire P."/>
            <person name="Lindquist E."/>
            <person name="Endo T."/>
            <person name="Hotta K."/>
            <person name="Inaba K."/>
        </authorList>
    </citation>
    <scope>NUCLEOTIDE SEQUENCE [LARGE SCALE GENOMIC DNA]</scope>
    <source>
        <strain evidence="13">wild type</strain>
    </source>
</reference>
<dbReference type="InterPro" id="IPR013783">
    <property type="entry name" value="Ig-like_fold"/>
</dbReference>
<dbReference type="InterPro" id="IPR036179">
    <property type="entry name" value="Ig-like_dom_sf"/>
</dbReference>
<dbReference type="RefSeq" id="XP_018669329.1">
    <property type="nucleotide sequence ID" value="XM_018813784.2"/>
</dbReference>
<feature type="compositionally biased region" description="Pro residues" evidence="9">
    <location>
        <begin position="412"/>
        <end position="421"/>
    </location>
</feature>
<keyword evidence="4" id="KW-0677">Repeat</keyword>
<reference evidence="13" key="3">
    <citation type="submission" date="2025-08" db="UniProtKB">
        <authorList>
            <consortium name="Ensembl"/>
        </authorList>
    </citation>
    <scope>IDENTIFICATION</scope>
</reference>
<protein>
    <submittedName>
        <fullName evidence="13">Poliovirus receptor</fullName>
    </submittedName>
</protein>
<keyword evidence="6 10" id="KW-0472">Membrane</keyword>
<feature type="region of interest" description="Disordered" evidence="9">
    <location>
        <begin position="369"/>
        <end position="590"/>
    </location>
</feature>
<dbReference type="CDD" id="cd00096">
    <property type="entry name" value="Ig"/>
    <property type="match status" value="1"/>
</dbReference>
<feature type="signal peptide" evidence="11">
    <location>
        <begin position="1"/>
        <end position="28"/>
    </location>
</feature>
<sequence length="605" mass="66889">MILRRIFIPRILKAALLLGCFCCYGVHGTNVIQGESAFIPCYNPETASQFPNMLVILEFQPTPTAPQQLVSHYQPAQLKDPVVFATGSRYRGRLQFMNTGQLEIKFISLPDEGTFTCTAQVYSLAPSKIITSVIVYVAPQFEVRKVNDPLLISDGGTMVNAAECIASNGKPPAVVFWGTNRHLDFDQTATNSSTTPLLTTAVSTLHVEPTKFYNKQSFYCEMRHPSIPNSKRETIYLNVTYPPETPTITVTADGLSLTCISHANPPATISWLLPASAPSRTFMGPTVSMMSPNTAERSNDTYTCTANNGIGVAVQSTITAGEASAVIVVTKESNVGIMVGAIIGSLVVLAIIIALIYFFIIKPAREKDTGPYDQTIQPFKADSRQSSGRFESTSRSRPLIEHANESLNQNRPPSPNQPPPEDVPDSGSSDSDSSEGNHDVDFDVDPSTNLVDRPGEPAGITSRASVNFQARRKRPSTSPASRRSRIEPKQEESPSPAPRQQQPRYDYPPEGSSYDENDQESPTLQYNRHGYPDEEFSDPYHQPAFVQYPPEPHQPPRRTDSLPQYEPKYTEIDHGNYKKGTGQRRPQYEEPVEYAQIRHGYSHVV</sequence>
<keyword evidence="3 11" id="KW-0732">Signal</keyword>
<comment type="similarity">
    <text evidence="2">Belongs to the nectin family.</text>
</comment>
<evidence type="ECO:0000256" key="8">
    <source>
        <dbReference type="ARBA" id="ARBA00023180"/>
    </source>
</evidence>
<evidence type="ECO:0000256" key="11">
    <source>
        <dbReference type="SAM" id="SignalP"/>
    </source>
</evidence>
<keyword evidence="8" id="KW-0325">Glycoprotein</keyword>
<accession>A0A1W5BEM6</accession>
<dbReference type="PANTHER" id="PTHR23277:SF108">
    <property type="entry name" value="FASCICLIN-3"/>
    <property type="match status" value="1"/>
</dbReference>
<feature type="transmembrane region" description="Helical" evidence="10">
    <location>
        <begin position="335"/>
        <end position="360"/>
    </location>
</feature>
<dbReference type="GO" id="GO:0007157">
    <property type="term" value="P:heterophilic cell-cell adhesion via plasma membrane cell adhesion molecules"/>
    <property type="evidence" value="ECO:0000318"/>
    <property type="project" value="GO_Central"/>
</dbReference>
<dbReference type="HOGENOM" id="CLU_459995_0_0_1"/>
<dbReference type="EMBL" id="EAAA01000543">
    <property type="status" value="NOT_ANNOTATED_CDS"/>
    <property type="molecule type" value="Genomic_DNA"/>
</dbReference>
<dbReference type="SUPFAM" id="SSF48726">
    <property type="entry name" value="Immunoglobulin"/>
    <property type="match status" value="3"/>
</dbReference>
<dbReference type="PROSITE" id="PS50835">
    <property type="entry name" value="IG_LIKE"/>
    <property type="match status" value="2"/>
</dbReference>
<feature type="chain" id="PRO_5014090084" evidence="11">
    <location>
        <begin position="29"/>
        <end position="605"/>
    </location>
</feature>
<dbReference type="OrthoDB" id="6159398at2759"/>